<dbReference type="AlphaFoldDB" id="A0A0F9CK89"/>
<proteinExistence type="predicted"/>
<dbReference type="EMBL" id="LAZR01032920">
    <property type="protein sequence ID" value="KKL49549.1"/>
    <property type="molecule type" value="Genomic_DNA"/>
</dbReference>
<dbReference type="Pfam" id="PF05133">
    <property type="entry name" value="SPP1_portal"/>
    <property type="match status" value="1"/>
</dbReference>
<evidence type="ECO:0000313" key="1">
    <source>
        <dbReference type="EMBL" id="KKL49549.1"/>
    </source>
</evidence>
<gene>
    <name evidence="1" type="ORF">LCGC14_2314390</name>
</gene>
<evidence type="ECO:0008006" key="2">
    <source>
        <dbReference type="Google" id="ProtNLM"/>
    </source>
</evidence>
<protein>
    <recommendedName>
        <fullName evidence="2">Phage portal protein</fullName>
    </recommendedName>
</protein>
<reference evidence="1" key="1">
    <citation type="journal article" date="2015" name="Nature">
        <title>Complex archaea that bridge the gap between prokaryotes and eukaryotes.</title>
        <authorList>
            <person name="Spang A."/>
            <person name="Saw J.H."/>
            <person name="Jorgensen S.L."/>
            <person name="Zaremba-Niedzwiedzka K."/>
            <person name="Martijn J."/>
            <person name="Lind A.E."/>
            <person name="van Eijk R."/>
            <person name="Schleper C."/>
            <person name="Guy L."/>
            <person name="Ettema T.J."/>
        </authorList>
    </citation>
    <scope>NUCLEOTIDE SEQUENCE</scope>
</reference>
<sequence>MIEKLQLAPPVRSADALPLPQQLARLDLPRLRAYRENLEFYRGVQWLEPRRRRERRLIFNYAKAIVEKTASYVVSGHSSLVDPLDGSPEEVERARRAERALREVHDANNLDQLDFDNEIDCSILGDAACKVTWDPREERVRVSAPDVQGLYAWWLGDDPGRVWRVASRYTLSHEEAEGLLGPVPAPRQGRAEHTVVEVWTDGEFQLWLDGVLFLEQANPYGFIPFVIYPNLREPKQFWGVSDLEPIKEPLRELNRAMSQLSMILELSGNPIAVLENVTEAHDIAVQPGAVWEVPEKARAYLLDLLQGGGVGLHVDYVTLVLRPLHDLAEVPRSAFGENRQALSGVALQMELDPLLKKVQRKRLIRSAALRRRNEMILRILEQQTGERLAPYRTRIVWGPVLPQDRSRLVEDETRLVAAGIHSRRTAAGLLDVADPDGEWERWREEEGRGE</sequence>
<name>A0A0F9CK89_9ZZZZ</name>
<comment type="caution">
    <text evidence="1">The sequence shown here is derived from an EMBL/GenBank/DDBJ whole genome shotgun (WGS) entry which is preliminary data.</text>
</comment>
<accession>A0A0F9CK89</accession>
<organism evidence="1">
    <name type="scientific">marine sediment metagenome</name>
    <dbReference type="NCBI Taxonomy" id="412755"/>
    <lineage>
        <taxon>unclassified sequences</taxon>
        <taxon>metagenomes</taxon>
        <taxon>ecological metagenomes</taxon>
    </lineage>
</organism>
<dbReference type="InterPro" id="IPR021145">
    <property type="entry name" value="Portal_protein_SPP1_Gp6-like"/>
</dbReference>